<dbReference type="AlphaFoldDB" id="A0A851GJ45"/>
<proteinExistence type="predicted"/>
<protein>
    <submittedName>
        <fullName evidence="3">LysM peptidoglycan-binding domain-containing protein</fullName>
    </submittedName>
</protein>
<gene>
    <name evidence="3" type="ORF">HW115_03595</name>
</gene>
<dbReference type="CDD" id="cd00118">
    <property type="entry name" value="LysM"/>
    <property type="match status" value="1"/>
</dbReference>
<dbReference type="RefSeq" id="WP_178931191.1">
    <property type="nucleotide sequence ID" value="NZ_JACBAZ010000001.1"/>
</dbReference>
<sequence length="290" mass="32540">MHLIKAIAALGVIGVVLVTAYLMKEYTGSVRDMPGALIAEQRAAELALKAKAEKGALSNNEPGEKAFQRARELLAMESMAEAEEKLKYIVSYYPAAEAASEARRILGEINVDRLLDPDWREGKSEITVQRGDTFTKIIRNNKTTMDSLVHLSKLMRADHRSLHPGDKLTVMPLDMRLVINIRLKTLTVWRQGEFIKEYPLVKVAYKRGGTVRHLSVGSIMGQADGKVYPSHSEVYRNTSKVIFLSDKSLAIRAFFEGEQDDLQLGFFLSEADMEELPLLLRPGNDVEIRH</sequence>
<accession>A0A851GJ45</accession>
<evidence type="ECO:0000259" key="2">
    <source>
        <dbReference type="PROSITE" id="PS51782"/>
    </source>
</evidence>
<comment type="caution">
    <text evidence="3">The sequence shown here is derived from an EMBL/GenBank/DDBJ whole genome shotgun (WGS) entry which is preliminary data.</text>
</comment>
<feature type="domain" description="LysM" evidence="2">
    <location>
        <begin position="124"/>
        <end position="170"/>
    </location>
</feature>
<evidence type="ECO:0000256" key="1">
    <source>
        <dbReference type="SAM" id="Phobius"/>
    </source>
</evidence>
<evidence type="ECO:0000313" key="3">
    <source>
        <dbReference type="EMBL" id="NWK54680.1"/>
    </source>
</evidence>
<name>A0A851GJ45_9BACT</name>
<feature type="transmembrane region" description="Helical" evidence="1">
    <location>
        <begin position="6"/>
        <end position="23"/>
    </location>
</feature>
<dbReference type="Proteomes" id="UP000557872">
    <property type="component" value="Unassembled WGS sequence"/>
</dbReference>
<dbReference type="InterPro" id="IPR018392">
    <property type="entry name" value="LysM"/>
</dbReference>
<keyword evidence="1" id="KW-0812">Transmembrane</keyword>
<dbReference type="Gene3D" id="3.10.350.10">
    <property type="entry name" value="LysM domain"/>
    <property type="match status" value="1"/>
</dbReference>
<organism evidence="3 4">
    <name type="scientific">Oceaniferula marina</name>
    <dbReference type="NCBI Taxonomy" id="2748318"/>
    <lineage>
        <taxon>Bacteria</taxon>
        <taxon>Pseudomonadati</taxon>
        <taxon>Verrucomicrobiota</taxon>
        <taxon>Verrucomicrobiia</taxon>
        <taxon>Verrucomicrobiales</taxon>
        <taxon>Verrucomicrobiaceae</taxon>
        <taxon>Oceaniferula</taxon>
    </lineage>
</organism>
<reference evidence="3 4" key="1">
    <citation type="submission" date="2020-07" db="EMBL/GenBank/DDBJ databases">
        <title>Roseicoccus Jingziensis gen. nov., sp. nov., isolated from coastal seawater.</title>
        <authorList>
            <person name="Feng X."/>
        </authorList>
    </citation>
    <scope>NUCLEOTIDE SEQUENCE [LARGE SCALE GENOMIC DNA]</scope>
    <source>
        <strain evidence="3 4">N1E253</strain>
    </source>
</reference>
<dbReference type="Pfam" id="PF01476">
    <property type="entry name" value="LysM"/>
    <property type="match status" value="1"/>
</dbReference>
<dbReference type="InterPro" id="IPR036779">
    <property type="entry name" value="LysM_dom_sf"/>
</dbReference>
<keyword evidence="1" id="KW-0472">Membrane</keyword>
<keyword evidence="1" id="KW-1133">Transmembrane helix</keyword>
<dbReference type="EMBL" id="JACBAZ010000001">
    <property type="protein sequence ID" value="NWK54680.1"/>
    <property type="molecule type" value="Genomic_DNA"/>
</dbReference>
<dbReference type="PROSITE" id="PS51782">
    <property type="entry name" value="LYSM"/>
    <property type="match status" value="1"/>
</dbReference>
<evidence type="ECO:0000313" key="4">
    <source>
        <dbReference type="Proteomes" id="UP000557872"/>
    </source>
</evidence>
<dbReference type="SUPFAM" id="SSF54106">
    <property type="entry name" value="LysM domain"/>
    <property type="match status" value="1"/>
</dbReference>
<keyword evidence="4" id="KW-1185">Reference proteome</keyword>